<proteinExistence type="predicted"/>
<feature type="region of interest" description="Disordered" evidence="1">
    <location>
        <begin position="502"/>
        <end position="541"/>
    </location>
</feature>
<evidence type="ECO:0000256" key="1">
    <source>
        <dbReference type="SAM" id="MobiDB-lite"/>
    </source>
</evidence>
<dbReference type="AlphaFoldDB" id="F9WR06"/>
<feature type="compositionally biased region" description="Basic and acidic residues" evidence="1">
    <location>
        <begin position="502"/>
        <end position="515"/>
    </location>
</feature>
<feature type="transmembrane region" description="Helical" evidence="2">
    <location>
        <begin position="576"/>
        <end position="594"/>
    </location>
</feature>
<keyword evidence="3" id="KW-0732">Signal</keyword>
<evidence type="ECO:0000256" key="2">
    <source>
        <dbReference type="SAM" id="Phobius"/>
    </source>
</evidence>
<accession>F9WR06</accession>
<keyword evidence="2" id="KW-1133">Transmembrane helix</keyword>
<keyword evidence="2" id="KW-0472">Membrane</keyword>
<dbReference type="VEuPathDB" id="TriTrypDB:TvY486_0027450"/>
<keyword evidence="2" id="KW-0812">Transmembrane</keyword>
<evidence type="ECO:0000313" key="5">
    <source>
        <dbReference type="Proteomes" id="UP000009027"/>
    </source>
</evidence>
<sequence>MRLFQCFAFALICSLLYQWTLVSRASARFDVATLPVVDATKLWLCEWWRSKALVEQSCLHVRVNLLRVYRELNDGYRSCVKEVSDSGPTEQYADVAKRQLEVNAKFYDLRLTVDEAGRYTSSITAYLWSWQNHFISESYIRQSCATFSPVAEPSPLRNITFLYDELEKAVNTLFDLSKQKAVLHHDVYESKLILLLKLLKKTNGIDRLSVQVREGFNSVKQALRKTRTLKNSAEVKIAISCAFENRLNIMKDTFLALGAAANDVIAWEAYLSSRATAVRSEAIKLGMGATVLNKRPVGNMARDAMVEASEALRKVLDVMYGGASRNLQLMLSRGTEFKYNFSQCASGTRPERDLLLRLVADQQKSRLDNFEVWREMTENLWENVVNVMDHVHVDCDSFEEVNCAAVLAQLNKLMEVSRQSRESVVAKLGSTVKVLNAIWETLIREKIVFDDKLVEKSSISWVSTLTKQVLDNKNVEGRPASKYVERTVKSEVKRDLRVLRVNKSRDSTESKHPVPKEIGSPGQVTQALHHHKPSRVDNGASPHRIASTVGLKAIHLKSGTDAVSKVQREKHSTTKYLATVTVFAITTMIIWFTLRRRRQTSGYVHTF</sequence>
<evidence type="ECO:0000256" key="3">
    <source>
        <dbReference type="SAM" id="SignalP"/>
    </source>
</evidence>
<reference evidence="4 5" key="1">
    <citation type="journal article" date="2012" name="Proc. Natl. Acad. Sci. U.S.A.">
        <title>Antigenic diversity is generated by distinct evolutionary mechanisms in African trypanosome species.</title>
        <authorList>
            <person name="Jackson A.P."/>
            <person name="Berry A."/>
            <person name="Aslett M."/>
            <person name="Allison H.C."/>
            <person name="Burton P."/>
            <person name="Vavrova-Anderson J."/>
            <person name="Brown R."/>
            <person name="Browne H."/>
            <person name="Corton N."/>
            <person name="Hauser H."/>
            <person name="Gamble J."/>
            <person name="Gilderthorp R."/>
            <person name="Marcello L."/>
            <person name="McQuillan J."/>
            <person name="Otto T.D."/>
            <person name="Quail M.A."/>
            <person name="Sanders M.J."/>
            <person name="van Tonder A."/>
            <person name="Ginger M.L."/>
            <person name="Field M.C."/>
            <person name="Barry J.D."/>
            <person name="Hertz-Fowler C."/>
            <person name="Berriman M."/>
        </authorList>
    </citation>
    <scope>NUCLEOTIDE SEQUENCE</scope>
    <source>
        <strain evidence="4 5">Y486</strain>
    </source>
</reference>
<evidence type="ECO:0000313" key="4">
    <source>
        <dbReference type="EMBL" id="CCD19989.1"/>
    </source>
</evidence>
<dbReference type="EMBL" id="CAEX01004605">
    <property type="protein sequence ID" value="CCD19989.1"/>
    <property type="molecule type" value="Genomic_DNA"/>
</dbReference>
<dbReference type="Proteomes" id="UP000009027">
    <property type="component" value="Unassembled WGS sequence"/>
</dbReference>
<dbReference type="SMR" id="F9WR06"/>
<feature type="chain" id="PRO_5003390742" evidence="3">
    <location>
        <begin position="28"/>
        <end position="607"/>
    </location>
</feature>
<keyword evidence="5" id="KW-1185">Reference proteome</keyword>
<feature type="signal peptide" evidence="3">
    <location>
        <begin position="1"/>
        <end position="27"/>
    </location>
</feature>
<name>F9WR06_TRYVY</name>
<organism evidence="4 5">
    <name type="scientific">Trypanosoma vivax (strain Y486)</name>
    <dbReference type="NCBI Taxonomy" id="1055687"/>
    <lineage>
        <taxon>Eukaryota</taxon>
        <taxon>Discoba</taxon>
        <taxon>Euglenozoa</taxon>
        <taxon>Kinetoplastea</taxon>
        <taxon>Metakinetoplastina</taxon>
        <taxon>Trypanosomatida</taxon>
        <taxon>Trypanosomatidae</taxon>
        <taxon>Trypanosoma</taxon>
        <taxon>Duttonella</taxon>
    </lineage>
</organism>
<protein>
    <submittedName>
        <fullName evidence="4">Uncharacterized protein</fullName>
    </submittedName>
</protein>
<gene>
    <name evidence="4" type="ORF">TvY486_0027450</name>
</gene>